<organism evidence="1 2">
    <name type="scientific">Trichonephila clavipes</name>
    <name type="common">Golden silk orbweaver</name>
    <name type="synonym">Nephila clavipes</name>
    <dbReference type="NCBI Taxonomy" id="2585209"/>
    <lineage>
        <taxon>Eukaryota</taxon>
        <taxon>Metazoa</taxon>
        <taxon>Ecdysozoa</taxon>
        <taxon>Arthropoda</taxon>
        <taxon>Chelicerata</taxon>
        <taxon>Arachnida</taxon>
        <taxon>Araneae</taxon>
        <taxon>Araneomorphae</taxon>
        <taxon>Entelegynae</taxon>
        <taxon>Araneoidea</taxon>
        <taxon>Nephilidae</taxon>
        <taxon>Trichonephila</taxon>
    </lineage>
</organism>
<dbReference type="Proteomes" id="UP000887159">
    <property type="component" value="Unassembled WGS sequence"/>
</dbReference>
<evidence type="ECO:0000313" key="2">
    <source>
        <dbReference type="Proteomes" id="UP000887159"/>
    </source>
</evidence>
<sequence>MWNSALSVLKPTVKYPTKVMVWGCMSSHGVGRLHIVSGTQFDGGLLKLGDLQENQLKTVLNTCNEENNVCIEPGSISPGLHKIERKLYSATKRIFCERVSTKICQAKCREPIREQHRNETVKHSQKQIFWGYFTSGEPGRKVPVEEMMNIKKDTSIIEFKIVPMMQKFAGSVGIFQQDLVLCHISTLTTIFFSK</sequence>
<dbReference type="GO" id="GO:0003676">
    <property type="term" value="F:nucleic acid binding"/>
    <property type="evidence" value="ECO:0007669"/>
    <property type="project" value="InterPro"/>
</dbReference>
<comment type="caution">
    <text evidence="1">The sequence shown here is derived from an EMBL/GenBank/DDBJ whole genome shotgun (WGS) entry which is preliminary data.</text>
</comment>
<keyword evidence="2" id="KW-1185">Reference proteome</keyword>
<evidence type="ECO:0000313" key="1">
    <source>
        <dbReference type="EMBL" id="GFY10533.1"/>
    </source>
</evidence>
<protein>
    <submittedName>
        <fullName evidence="1">Uncharacterized protein</fullName>
    </submittedName>
</protein>
<dbReference type="AlphaFoldDB" id="A0A8X6SPA4"/>
<gene>
    <name evidence="1" type="ORF">TNCV_2565611</name>
</gene>
<name>A0A8X6SPA4_TRICX</name>
<dbReference type="InterPro" id="IPR036397">
    <property type="entry name" value="RNaseH_sf"/>
</dbReference>
<reference evidence="1" key="1">
    <citation type="submission" date="2020-08" db="EMBL/GenBank/DDBJ databases">
        <title>Multicomponent nature underlies the extraordinary mechanical properties of spider dragline silk.</title>
        <authorList>
            <person name="Kono N."/>
            <person name="Nakamura H."/>
            <person name="Mori M."/>
            <person name="Yoshida Y."/>
            <person name="Ohtoshi R."/>
            <person name="Malay A.D."/>
            <person name="Moran D.A.P."/>
            <person name="Tomita M."/>
            <person name="Numata K."/>
            <person name="Arakawa K."/>
        </authorList>
    </citation>
    <scope>NUCLEOTIDE SEQUENCE</scope>
</reference>
<dbReference type="Gene3D" id="3.30.420.10">
    <property type="entry name" value="Ribonuclease H-like superfamily/Ribonuclease H"/>
    <property type="match status" value="1"/>
</dbReference>
<dbReference type="EMBL" id="BMAU01021298">
    <property type="protein sequence ID" value="GFY10533.1"/>
    <property type="molecule type" value="Genomic_DNA"/>
</dbReference>
<accession>A0A8X6SPA4</accession>
<proteinExistence type="predicted"/>